<feature type="transmembrane region" description="Helical" evidence="1">
    <location>
        <begin position="123"/>
        <end position="145"/>
    </location>
</feature>
<organism evidence="2">
    <name type="scientific">freshwater metagenome</name>
    <dbReference type="NCBI Taxonomy" id="449393"/>
    <lineage>
        <taxon>unclassified sequences</taxon>
        <taxon>metagenomes</taxon>
        <taxon>ecological metagenomes</taxon>
    </lineage>
</organism>
<dbReference type="InterPro" id="IPR021517">
    <property type="entry name" value="DUF3180"/>
</dbReference>
<feature type="transmembrane region" description="Helical" evidence="1">
    <location>
        <begin position="88"/>
        <end position="111"/>
    </location>
</feature>
<accession>A0A6J7GXF8</accession>
<proteinExistence type="predicted"/>
<reference evidence="2" key="1">
    <citation type="submission" date="2020-05" db="EMBL/GenBank/DDBJ databases">
        <authorList>
            <person name="Chiriac C."/>
            <person name="Salcher M."/>
            <person name="Ghai R."/>
            <person name="Kavagutti S V."/>
        </authorList>
    </citation>
    <scope>NUCLEOTIDE SEQUENCE</scope>
</reference>
<dbReference type="EMBL" id="CAFBMR010000016">
    <property type="protein sequence ID" value="CAB4908953.1"/>
    <property type="molecule type" value="Genomic_DNA"/>
</dbReference>
<dbReference type="AlphaFoldDB" id="A0A6J7GXF8"/>
<gene>
    <name evidence="2" type="ORF">UFOPK3610_00646</name>
</gene>
<evidence type="ECO:0000313" key="2">
    <source>
        <dbReference type="EMBL" id="CAB4908953.1"/>
    </source>
</evidence>
<keyword evidence="1" id="KW-0472">Membrane</keyword>
<protein>
    <submittedName>
        <fullName evidence="2">Unannotated protein</fullName>
    </submittedName>
</protein>
<evidence type="ECO:0000256" key="1">
    <source>
        <dbReference type="SAM" id="Phobius"/>
    </source>
</evidence>
<feature type="transmembrane region" description="Helical" evidence="1">
    <location>
        <begin position="40"/>
        <end position="58"/>
    </location>
</feature>
<keyword evidence="1" id="KW-0812">Transmembrane</keyword>
<name>A0A6J7GXF8_9ZZZZ</name>
<dbReference type="Pfam" id="PF11377">
    <property type="entry name" value="DUF3180"/>
    <property type="match status" value="1"/>
</dbReference>
<sequence>MRPTRVRMLLMLVAVTAATGWALAQVLTTLTGRALPVPWLASVTLLSLAVALLIWTLLCRPRLPRRDKSGDLIRPTNPLPPLLAARTAALAMAASRVGSIVGGLYLGILIGEIPNASTAAGRSTLLIAGLATLGAGVMAVVGMWLEVMCRLPQDPRDDARDTRLRP</sequence>
<keyword evidence="1" id="KW-1133">Transmembrane helix</keyword>